<keyword evidence="11" id="KW-1133">Transmembrane helix</keyword>
<dbReference type="EMBL" id="JAUJFL010000005">
    <property type="protein sequence ID" value="KAK2602128.1"/>
    <property type="molecule type" value="Genomic_DNA"/>
</dbReference>
<dbReference type="AlphaFoldDB" id="A0AAD9S8A1"/>
<comment type="catalytic activity">
    <reaction evidence="9">
        <text>L-seryl-[protein] + UDP-N-acetyl-alpha-D-glucosamine = 3-O-(N-acetyl-beta-D-glucosaminyl)-L-seryl-[protein] + UDP + H(+)</text>
        <dbReference type="Rhea" id="RHEA:48904"/>
        <dbReference type="Rhea" id="RHEA-COMP:9863"/>
        <dbReference type="Rhea" id="RHEA-COMP:12251"/>
        <dbReference type="ChEBI" id="CHEBI:15378"/>
        <dbReference type="ChEBI" id="CHEBI:29999"/>
        <dbReference type="ChEBI" id="CHEBI:57705"/>
        <dbReference type="ChEBI" id="CHEBI:58223"/>
        <dbReference type="ChEBI" id="CHEBI:90838"/>
        <dbReference type="EC" id="2.4.1.255"/>
    </reaction>
</comment>
<comment type="caution">
    <text evidence="13">The sequence shown here is derived from an EMBL/GenBank/DDBJ whole genome shotgun (WGS) entry which is preliminary data.</text>
</comment>
<evidence type="ECO:0000256" key="6">
    <source>
        <dbReference type="ARBA" id="ARBA00023180"/>
    </source>
</evidence>
<feature type="domain" description="Glycosyltransferase 61 catalytic" evidence="12">
    <location>
        <begin position="386"/>
        <end position="474"/>
    </location>
</feature>
<keyword evidence="5" id="KW-0256">Endoplasmic reticulum</keyword>
<keyword evidence="2" id="KW-0328">Glycosyltransferase</keyword>
<evidence type="ECO:0000256" key="7">
    <source>
        <dbReference type="ARBA" id="ARBA00040944"/>
    </source>
</evidence>
<evidence type="ECO:0000256" key="9">
    <source>
        <dbReference type="ARBA" id="ARBA00048317"/>
    </source>
</evidence>
<evidence type="ECO:0000256" key="10">
    <source>
        <dbReference type="ARBA" id="ARBA00049432"/>
    </source>
</evidence>
<dbReference type="InterPro" id="IPR007657">
    <property type="entry name" value="Glycosyltransferase_61"/>
</dbReference>
<keyword evidence="4" id="KW-0732">Signal</keyword>
<keyword evidence="11" id="KW-0472">Membrane</keyword>
<dbReference type="GO" id="GO:0097363">
    <property type="term" value="F:protein O-acetylglucosaminyltransferase activity"/>
    <property type="evidence" value="ECO:0007669"/>
    <property type="project" value="UniProtKB-EC"/>
</dbReference>
<sequence length="594" mass="67222">MDAMRTSVPGTKHKYSLILFTFLNLIVLVRVYWAGEIPSCSLGRLLSLQDSETSKAEGDIDLQLQKPKASGTAAPTLPPEYSTLTEGQQKCDLFFTTSYLEHIATHQQPYCDAQSPSAFQCFTAPRLVVPPTASWGQTDPLCIAQGVSFEPAQAGEAQDSQARKFDSEIQCDLGLANEQQSEEFNIQCKLRDIAGERASSAEAAKDLEGFRDHPTDWGSYWGDIGVGASLNTWRFSDDRNITGCTKENSNNEWIMLIRRDSTNTQNLWHKLMEILQARHSFDALRISINPATGTPWLSKEDAANVQLVFDDDREELLESLWEIVTGKKPIRKSSLRTTCFGNVILPLPGCGSPFWSSMLDTGHQEQCQSQTLLTTFANRVLEFYGIARRPVTEIHAHPRITIIQRKNNRKFMFLDRLIPILEERYPHSPIHVVDFADMSIEQQLQLVQITDILIGHHGAALTHIMFMSHESTVVEILPRYFDQHGFRATAALRGVQYIAGRAMYEEEYENVVHGKPLPQDWPPPPPQGVNYLLEKEWIYLKDEDFLGLVDAAVRSQLNRLGTGDVQAIHHDMPGDIYSRQSRTGRIQERVYKRF</sequence>
<evidence type="ECO:0000256" key="5">
    <source>
        <dbReference type="ARBA" id="ARBA00022824"/>
    </source>
</evidence>
<dbReference type="EC" id="2.4.1.255" evidence="1"/>
<evidence type="ECO:0000256" key="2">
    <source>
        <dbReference type="ARBA" id="ARBA00022676"/>
    </source>
</evidence>
<keyword evidence="3" id="KW-0808">Transferase</keyword>
<evidence type="ECO:0000256" key="4">
    <source>
        <dbReference type="ARBA" id="ARBA00022729"/>
    </source>
</evidence>
<dbReference type="InterPro" id="IPR049625">
    <property type="entry name" value="Glyco_transf_61_cat"/>
</dbReference>
<keyword evidence="6" id="KW-0325">Glycoprotein</keyword>
<dbReference type="PANTHER" id="PTHR20961">
    <property type="entry name" value="GLYCOSYLTRANSFERASE"/>
    <property type="match status" value="1"/>
</dbReference>
<gene>
    <name evidence="13" type="ORF">N8I77_008686</name>
</gene>
<evidence type="ECO:0000256" key="1">
    <source>
        <dbReference type="ARBA" id="ARBA00011970"/>
    </source>
</evidence>
<evidence type="ECO:0000313" key="13">
    <source>
        <dbReference type="EMBL" id="KAK2602128.1"/>
    </source>
</evidence>
<dbReference type="GO" id="GO:0005788">
    <property type="term" value="C:endoplasmic reticulum lumen"/>
    <property type="evidence" value="ECO:0007669"/>
    <property type="project" value="TreeGrafter"/>
</dbReference>
<reference evidence="13" key="1">
    <citation type="submission" date="2023-06" db="EMBL/GenBank/DDBJ databases">
        <authorList>
            <person name="Noh H."/>
        </authorList>
    </citation>
    <scope>NUCLEOTIDE SEQUENCE</scope>
    <source>
        <strain evidence="13">DUCC20226</strain>
    </source>
</reference>
<evidence type="ECO:0000256" key="3">
    <source>
        <dbReference type="ARBA" id="ARBA00022679"/>
    </source>
</evidence>
<dbReference type="Proteomes" id="UP001265746">
    <property type="component" value="Unassembled WGS sequence"/>
</dbReference>
<name>A0AAD9S8A1_PHOAM</name>
<organism evidence="13 14">
    <name type="scientific">Phomopsis amygdali</name>
    <name type="common">Fusicoccum amygdali</name>
    <dbReference type="NCBI Taxonomy" id="1214568"/>
    <lineage>
        <taxon>Eukaryota</taxon>
        <taxon>Fungi</taxon>
        <taxon>Dikarya</taxon>
        <taxon>Ascomycota</taxon>
        <taxon>Pezizomycotina</taxon>
        <taxon>Sordariomycetes</taxon>
        <taxon>Sordariomycetidae</taxon>
        <taxon>Diaporthales</taxon>
        <taxon>Diaporthaceae</taxon>
        <taxon>Diaporthe</taxon>
    </lineage>
</organism>
<keyword evidence="11" id="KW-0812">Transmembrane</keyword>
<accession>A0AAD9S8A1</accession>
<dbReference type="PANTHER" id="PTHR20961:SF148">
    <property type="entry name" value="EGF DOMAIN-SPECIFIC O-LINKED N-ACETYLGLUCOSAMINE TRANSFERASE"/>
    <property type="match status" value="1"/>
</dbReference>
<evidence type="ECO:0000256" key="8">
    <source>
        <dbReference type="ARBA" id="ARBA00042574"/>
    </source>
</evidence>
<proteinExistence type="predicted"/>
<comment type="catalytic activity">
    <reaction evidence="10">
        <text>L-threonyl-[protein] + UDP-N-acetyl-alpha-D-glucosamine = 3-O-(N-acetyl-beta-D-glucosaminyl)-L-threonyl-[protein] + UDP + H(+)</text>
        <dbReference type="Rhea" id="RHEA:48908"/>
        <dbReference type="Rhea" id="RHEA-COMP:11060"/>
        <dbReference type="Rhea" id="RHEA-COMP:12252"/>
        <dbReference type="ChEBI" id="CHEBI:15378"/>
        <dbReference type="ChEBI" id="CHEBI:30013"/>
        <dbReference type="ChEBI" id="CHEBI:57705"/>
        <dbReference type="ChEBI" id="CHEBI:58223"/>
        <dbReference type="ChEBI" id="CHEBI:90840"/>
        <dbReference type="EC" id="2.4.1.255"/>
    </reaction>
</comment>
<dbReference type="Pfam" id="PF04577">
    <property type="entry name" value="Glyco_transf_61"/>
    <property type="match status" value="1"/>
</dbReference>
<evidence type="ECO:0000256" key="11">
    <source>
        <dbReference type="SAM" id="Phobius"/>
    </source>
</evidence>
<evidence type="ECO:0000259" key="12">
    <source>
        <dbReference type="Pfam" id="PF04577"/>
    </source>
</evidence>
<evidence type="ECO:0000313" key="14">
    <source>
        <dbReference type="Proteomes" id="UP001265746"/>
    </source>
</evidence>
<keyword evidence="14" id="KW-1185">Reference proteome</keyword>
<feature type="transmembrane region" description="Helical" evidence="11">
    <location>
        <begin position="15"/>
        <end position="33"/>
    </location>
</feature>
<protein>
    <recommendedName>
        <fullName evidence="7">EGF domain-specific O-linked N-acetylglucosamine transferase</fullName>
        <ecNumber evidence="1">2.4.1.255</ecNumber>
    </recommendedName>
    <alternativeName>
        <fullName evidence="8">Extracellular O-linked N-acetylglucosamine transferase</fullName>
    </alternativeName>
</protein>